<dbReference type="Pfam" id="PF07690">
    <property type="entry name" value="MFS_1"/>
    <property type="match status" value="1"/>
</dbReference>
<evidence type="ECO:0000313" key="10">
    <source>
        <dbReference type="Proteomes" id="UP000189935"/>
    </source>
</evidence>
<dbReference type="Proteomes" id="UP000189935">
    <property type="component" value="Chromosome I"/>
</dbReference>
<evidence type="ECO:0000256" key="7">
    <source>
        <dbReference type="SAM" id="Phobius"/>
    </source>
</evidence>
<dbReference type="InterPro" id="IPR011701">
    <property type="entry name" value="MFS"/>
</dbReference>
<reference evidence="9 10" key="1">
    <citation type="submission" date="2016-11" db="EMBL/GenBank/DDBJ databases">
        <authorList>
            <person name="Jaros S."/>
            <person name="Januszkiewicz K."/>
            <person name="Wedrychowicz H."/>
        </authorList>
    </citation>
    <scope>NUCLEOTIDE SEQUENCE [LARGE SCALE GENOMIC DNA]</scope>
    <source>
        <strain evidence="9 10">GAS499</strain>
    </source>
</reference>
<feature type="transmembrane region" description="Helical" evidence="7">
    <location>
        <begin position="396"/>
        <end position="417"/>
    </location>
</feature>
<dbReference type="Gene3D" id="1.10.1220.10">
    <property type="entry name" value="Met repressor-like"/>
    <property type="match status" value="1"/>
</dbReference>
<evidence type="ECO:0000256" key="6">
    <source>
        <dbReference type="SAM" id="MobiDB-lite"/>
    </source>
</evidence>
<feature type="transmembrane region" description="Helical" evidence="7">
    <location>
        <begin position="467"/>
        <end position="487"/>
    </location>
</feature>
<keyword evidence="5 7" id="KW-0472">Membrane</keyword>
<protein>
    <submittedName>
        <fullName evidence="9">Nitrate/nitrite transporter NarK</fullName>
    </submittedName>
</protein>
<sequence>MKPRIGVYLSDGMAARLAEAATRPGVTKSALVEEALDRLLGSEDDFSDTATLARQFAAMSGQLEQLDRNLRIVNETVALHARFHLAVTPLLPAAAQEAAFALGAKRFEEFAAQVERRVDRGVPLIQETIDRVSAARAAAPRDDVLKARFIDTTISRGNNDDNNEDEAAVPEKSAQSSRVTGRQVAANLAANGSLILRVFLPFVTGYYAAYLFRSINAVMATPLATDLGLGAGDLGLLTSVYFLTFAAAQIPIGILLDRYGPRRVQSALMVVAALGSALFAASENFPMLLLGRALIGLGVAAALTAGMQALVLWFPRERVPLLNGLMVMLGALGAVTATWPAELLLARIGWRELFGLLAALTAVCAILVHLVVPEAAPARSKAVSVGLKKVFGDPRFWRLAPLSASSIGTAWALQGLWAAQWFADVDGFDRAGVVRHLFMMAIALGVGGIGLGIAADRLRRRGVGPEVLLGLVATLFIAIQLALILRLPLPSYVLWSGVAATGAATVLSYAILAEYFPKALTGRANGALNLFHVAMAFAVQYATGLVVQQWLPDAGHYPEEAYRTAFALNVAFQVAAWIWFVMPRASLRPPVAWRPRPSES</sequence>
<feature type="transmembrane region" description="Helical" evidence="7">
    <location>
        <begin position="293"/>
        <end position="314"/>
    </location>
</feature>
<dbReference type="GO" id="GO:0005886">
    <property type="term" value="C:plasma membrane"/>
    <property type="evidence" value="ECO:0007669"/>
    <property type="project" value="UniProtKB-SubCell"/>
</dbReference>
<comment type="subcellular location">
    <subcellularLocation>
        <location evidence="1">Cell membrane</location>
        <topology evidence="1">Multi-pass membrane protein</topology>
    </subcellularLocation>
</comment>
<feature type="transmembrane region" description="Helical" evidence="7">
    <location>
        <begin position="528"/>
        <end position="550"/>
    </location>
</feature>
<feature type="transmembrane region" description="Helical" evidence="7">
    <location>
        <begin position="235"/>
        <end position="256"/>
    </location>
</feature>
<dbReference type="Gene3D" id="1.20.1250.20">
    <property type="entry name" value="MFS general substrate transporter like domains"/>
    <property type="match status" value="1"/>
</dbReference>
<keyword evidence="4 7" id="KW-1133">Transmembrane helix</keyword>
<organism evidence="9 10">
    <name type="scientific">Bradyrhizobium lablabi</name>
    <dbReference type="NCBI Taxonomy" id="722472"/>
    <lineage>
        <taxon>Bacteria</taxon>
        <taxon>Pseudomonadati</taxon>
        <taxon>Pseudomonadota</taxon>
        <taxon>Alphaproteobacteria</taxon>
        <taxon>Hyphomicrobiales</taxon>
        <taxon>Nitrobacteraceae</taxon>
        <taxon>Bradyrhizobium</taxon>
    </lineage>
</organism>
<feature type="transmembrane region" description="Helical" evidence="7">
    <location>
        <begin position="437"/>
        <end position="455"/>
    </location>
</feature>
<evidence type="ECO:0000256" key="5">
    <source>
        <dbReference type="ARBA" id="ARBA00023136"/>
    </source>
</evidence>
<feature type="region of interest" description="Disordered" evidence="6">
    <location>
        <begin position="155"/>
        <end position="176"/>
    </location>
</feature>
<evidence type="ECO:0000256" key="1">
    <source>
        <dbReference type="ARBA" id="ARBA00004651"/>
    </source>
</evidence>
<evidence type="ECO:0000313" key="9">
    <source>
        <dbReference type="EMBL" id="SHJ95607.1"/>
    </source>
</evidence>
<keyword evidence="2" id="KW-1003">Cell membrane</keyword>
<feature type="transmembrane region" description="Helical" evidence="7">
    <location>
        <begin position="194"/>
        <end position="215"/>
    </location>
</feature>
<dbReference type="SUPFAM" id="SSF103473">
    <property type="entry name" value="MFS general substrate transporter"/>
    <property type="match status" value="1"/>
</dbReference>
<dbReference type="PROSITE" id="PS50850">
    <property type="entry name" value="MFS"/>
    <property type="match status" value="1"/>
</dbReference>
<evidence type="ECO:0000259" key="8">
    <source>
        <dbReference type="PROSITE" id="PS50850"/>
    </source>
</evidence>
<feature type="domain" description="Major facilitator superfamily (MFS) profile" evidence="8">
    <location>
        <begin position="193"/>
        <end position="588"/>
    </location>
</feature>
<dbReference type="GO" id="GO:0006355">
    <property type="term" value="P:regulation of DNA-templated transcription"/>
    <property type="evidence" value="ECO:0007669"/>
    <property type="project" value="InterPro"/>
</dbReference>
<dbReference type="EMBL" id="LT670844">
    <property type="protein sequence ID" value="SHJ95607.1"/>
    <property type="molecule type" value="Genomic_DNA"/>
</dbReference>
<dbReference type="InterPro" id="IPR050189">
    <property type="entry name" value="MFS_Efflux_Transporters"/>
</dbReference>
<dbReference type="InterPro" id="IPR036259">
    <property type="entry name" value="MFS_trans_sf"/>
</dbReference>
<dbReference type="AlphaFoldDB" id="A0A1M6NIU1"/>
<feature type="transmembrane region" description="Helical" evidence="7">
    <location>
        <begin position="353"/>
        <end position="372"/>
    </location>
</feature>
<feature type="transmembrane region" description="Helical" evidence="7">
    <location>
        <begin position="562"/>
        <end position="582"/>
    </location>
</feature>
<feature type="transmembrane region" description="Helical" evidence="7">
    <location>
        <begin position="321"/>
        <end position="341"/>
    </location>
</feature>
<dbReference type="InterPro" id="IPR020846">
    <property type="entry name" value="MFS_dom"/>
</dbReference>
<dbReference type="GO" id="GO:0022857">
    <property type="term" value="F:transmembrane transporter activity"/>
    <property type="evidence" value="ECO:0007669"/>
    <property type="project" value="InterPro"/>
</dbReference>
<evidence type="ECO:0000256" key="2">
    <source>
        <dbReference type="ARBA" id="ARBA00022475"/>
    </source>
</evidence>
<dbReference type="InterPro" id="IPR013321">
    <property type="entry name" value="Arc_rbn_hlx_hlx"/>
</dbReference>
<accession>A0A1M6NIU1</accession>
<proteinExistence type="predicted"/>
<feature type="transmembrane region" description="Helical" evidence="7">
    <location>
        <begin position="263"/>
        <end position="281"/>
    </location>
</feature>
<dbReference type="PANTHER" id="PTHR43124">
    <property type="entry name" value="PURINE EFFLUX PUMP PBUE"/>
    <property type="match status" value="1"/>
</dbReference>
<dbReference type="PANTHER" id="PTHR43124:SF3">
    <property type="entry name" value="CHLORAMPHENICOL EFFLUX PUMP RV0191"/>
    <property type="match status" value="1"/>
</dbReference>
<feature type="transmembrane region" description="Helical" evidence="7">
    <location>
        <begin position="493"/>
        <end position="516"/>
    </location>
</feature>
<gene>
    <name evidence="9" type="ORF">SAMN05444159_2011</name>
</gene>
<evidence type="ECO:0000256" key="4">
    <source>
        <dbReference type="ARBA" id="ARBA00022989"/>
    </source>
</evidence>
<dbReference type="CDD" id="cd21631">
    <property type="entry name" value="RHH_CopG_NikR-like"/>
    <property type="match status" value="1"/>
</dbReference>
<name>A0A1M6NIU1_9BRAD</name>
<dbReference type="CDD" id="cd06174">
    <property type="entry name" value="MFS"/>
    <property type="match status" value="1"/>
</dbReference>
<evidence type="ECO:0000256" key="3">
    <source>
        <dbReference type="ARBA" id="ARBA00022692"/>
    </source>
</evidence>
<keyword evidence="3 7" id="KW-0812">Transmembrane</keyword>